<feature type="domain" description="DUF218" evidence="2">
    <location>
        <begin position="86"/>
        <end position="256"/>
    </location>
</feature>
<dbReference type="InterPro" id="IPR014729">
    <property type="entry name" value="Rossmann-like_a/b/a_fold"/>
</dbReference>
<dbReference type="AlphaFoldDB" id="A0A2N5XN12"/>
<evidence type="ECO:0000313" key="3">
    <source>
        <dbReference type="EMBL" id="PLW75882.1"/>
    </source>
</evidence>
<keyword evidence="1" id="KW-0812">Transmembrane</keyword>
<dbReference type="PANTHER" id="PTHR30336:SF4">
    <property type="entry name" value="ENVELOPE BIOGENESIS FACTOR ELYC"/>
    <property type="match status" value="1"/>
</dbReference>
<name>A0A2N5XN12_9HYPH</name>
<keyword evidence="4" id="KW-1185">Reference proteome</keyword>
<dbReference type="InterPro" id="IPR051599">
    <property type="entry name" value="Cell_Envelope_Assoc"/>
</dbReference>
<dbReference type="Gene3D" id="3.40.50.620">
    <property type="entry name" value="HUPs"/>
    <property type="match status" value="1"/>
</dbReference>
<organism evidence="3 4">
    <name type="scientific">Cohaesibacter celericrescens</name>
    <dbReference type="NCBI Taxonomy" id="2067669"/>
    <lineage>
        <taxon>Bacteria</taxon>
        <taxon>Pseudomonadati</taxon>
        <taxon>Pseudomonadota</taxon>
        <taxon>Alphaproteobacteria</taxon>
        <taxon>Hyphomicrobiales</taxon>
        <taxon>Cohaesibacteraceae</taxon>
    </lineage>
</organism>
<dbReference type="InterPro" id="IPR003848">
    <property type="entry name" value="DUF218"/>
</dbReference>
<dbReference type="GO" id="GO:0000270">
    <property type="term" value="P:peptidoglycan metabolic process"/>
    <property type="evidence" value="ECO:0007669"/>
    <property type="project" value="TreeGrafter"/>
</dbReference>
<evidence type="ECO:0000259" key="2">
    <source>
        <dbReference type="Pfam" id="PF02698"/>
    </source>
</evidence>
<protein>
    <recommendedName>
        <fullName evidence="2">DUF218 domain-containing protein</fullName>
    </recommendedName>
</protein>
<keyword evidence="1" id="KW-1133">Transmembrane helix</keyword>
<feature type="transmembrane region" description="Helical" evidence="1">
    <location>
        <begin position="41"/>
        <end position="60"/>
    </location>
</feature>
<accession>A0A2N5XN12</accession>
<evidence type="ECO:0000256" key="1">
    <source>
        <dbReference type="SAM" id="Phobius"/>
    </source>
</evidence>
<proteinExistence type="predicted"/>
<evidence type="ECO:0000313" key="4">
    <source>
        <dbReference type="Proteomes" id="UP000234881"/>
    </source>
</evidence>
<dbReference type="Proteomes" id="UP000234881">
    <property type="component" value="Unassembled WGS sequence"/>
</dbReference>
<feature type="transmembrane region" description="Helical" evidence="1">
    <location>
        <begin position="12"/>
        <end position="35"/>
    </location>
</feature>
<reference evidence="3 4" key="1">
    <citation type="submission" date="2018-01" db="EMBL/GenBank/DDBJ databases">
        <title>The draft genome sequence of Cohaesibacter sp. H1304.</title>
        <authorList>
            <person name="Wang N.-N."/>
            <person name="Du Z.-J."/>
        </authorList>
    </citation>
    <scope>NUCLEOTIDE SEQUENCE [LARGE SCALE GENOMIC DNA]</scope>
    <source>
        <strain evidence="3 4">H1304</strain>
    </source>
</reference>
<dbReference type="GO" id="GO:0005886">
    <property type="term" value="C:plasma membrane"/>
    <property type="evidence" value="ECO:0007669"/>
    <property type="project" value="TreeGrafter"/>
</dbReference>
<dbReference type="GO" id="GO:0043164">
    <property type="term" value="P:Gram-negative-bacterium-type cell wall biogenesis"/>
    <property type="evidence" value="ECO:0007669"/>
    <property type="project" value="TreeGrafter"/>
</dbReference>
<gene>
    <name evidence="3" type="ORF">C0081_17415</name>
</gene>
<sequence>MIATVFFILSKVVGLFLLVESWLVLGLALALIALWRGSLNYASLTLAATLILLLLVISPLTDIVYYQLERIYPANPELTTGDPIHGIILLGGSAIPNHTQYWNLVELNEAGDRVVQTARLARQWPAAKVLVSGGSASPVSEILQQSIRSEASMTGELLVDIGLDGNRLVLEEKARNTAENATLSAALVGADVTKRWILVTSAFHMPRAMRSFEKSGWSNLVPFPVDHRTDPSRFFSDWYPAGKMNRANHAIKEFVGLIVYQVTGR</sequence>
<dbReference type="CDD" id="cd06259">
    <property type="entry name" value="YdcF-like"/>
    <property type="match status" value="1"/>
</dbReference>
<dbReference type="OrthoDB" id="9809813at2"/>
<dbReference type="PANTHER" id="PTHR30336">
    <property type="entry name" value="INNER MEMBRANE PROTEIN, PROBABLE PERMEASE"/>
    <property type="match status" value="1"/>
</dbReference>
<comment type="caution">
    <text evidence="3">The sequence shown here is derived from an EMBL/GenBank/DDBJ whole genome shotgun (WGS) entry which is preliminary data.</text>
</comment>
<dbReference type="EMBL" id="PKUQ01000042">
    <property type="protein sequence ID" value="PLW75882.1"/>
    <property type="molecule type" value="Genomic_DNA"/>
</dbReference>
<keyword evidence="1" id="KW-0472">Membrane</keyword>
<dbReference type="RefSeq" id="WP_101535124.1">
    <property type="nucleotide sequence ID" value="NZ_PKUQ01000042.1"/>
</dbReference>
<dbReference type="Pfam" id="PF02698">
    <property type="entry name" value="DUF218"/>
    <property type="match status" value="1"/>
</dbReference>